<comment type="similarity">
    <text evidence="2 4">Belongs to the RPF2 family.</text>
</comment>
<dbReference type="eggNOG" id="KOG3031">
    <property type="taxonomic scope" value="Eukaryota"/>
</dbReference>
<evidence type="ECO:0000256" key="5">
    <source>
        <dbReference type="SAM" id="MobiDB-lite"/>
    </source>
</evidence>
<sequence length="397" mass="44981">MQGPPRPPQLGPLACFYRLFFLKHFFFVFSAHHFHSLAICVASRETFWGRLPKLEATTSRLKSDRQLTVDRMLRQIKPRNARSKRILEKKAPKVVENPKSALFLRGTSCSQVVQDALADIYSMRQPLAKKFTKKNAVHPFEDPASLEFFSEKCDTSLLVFGSSSKKRPHTLTLVRMFNHKVLDMLELCLDPDSFRRISQFKTSKFTVGLRPMMVFAGAQFESTVQNEYTAAKSLLLDLFRGDSSSDKIDVEGLRYVIVVTAEDAPAVAGSGDAVKPAVNLRVYMIQTKRSGQKLPRVELEEIGPRIDLRLGRVREPDQGVLKEAMRRPKTTEERTKKNISTDAMGDKMGRIHLAKQDLGDLQTRKMKALKRDRGEADGEKQPSSEDAARSKKKLRKA</sequence>
<dbReference type="PROSITE" id="PS50833">
    <property type="entry name" value="BRIX"/>
    <property type="match status" value="1"/>
</dbReference>
<gene>
    <name evidence="8" type="primary">20353297</name>
    <name evidence="7" type="ORF">GGTG_12839</name>
</gene>
<name>J3PH59_GAET3</name>
<dbReference type="EnsemblFungi" id="EJT69219">
    <property type="protein sequence ID" value="EJT69219"/>
    <property type="gene ID" value="GGTG_12839"/>
</dbReference>
<dbReference type="Pfam" id="PF04427">
    <property type="entry name" value="Brix"/>
    <property type="match status" value="1"/>
</dbReference>
<reference evidence="7" key="3">
    <citation type="submission" date="2010-09" db="EMBL/GenBank/DDBJ databases">
        <title>Annotation of Gaeumannomyces graminis var. tritici R3-111a-1.</title>
        <authorList>
            <consortium name="The Broad Institute Genome Sequencing Platform"/>
            <person name="Ma L.-J."/>
            <person name="Dead R."/>
            <person name="Young S.K."/>
            <person name="Zeng Q."/>
            <person name="Gargeya S."/>
            <person name="Fitzgerald M."/>
            <person name="Haas B."/>
            <person name="Abouelleil A."/>
            <person name="Alvarado L."/>
            <person name="Arachchi H.M."/>
            <person name="Berlin A."/>
            <person name="Brown A."/>
            <person name="Chapman S.B."/>
            <person name="Chen Z."/>
            <person name="Dunbar C."/>
            <person name="Freedman E."/>
            <person name="Gearin G."/>
            <person name="Gellesch M."/>
            <person name="Goldberg J."/>
            <person name="Griggs A."/>
            <person name="Gujja S."/>
            <person name="Heiman D."/>
            <person name="Howarth C."/>
            <person name="Larson L."/>
            <person name="Lui A."/>
            <person name="MacDonald P.J.P."/>
            <person name="Mehta T."/>
            <person name="Montmayeur A."/>
            <person name="Murphy C."/>
            <person name="Neiman D."/>
            <person name="Pearson M."/>
            <person name="Priest M."/>
            <person name="Roberts A."/>
            <person name="Saif S."/>
            <person name="Shea T."/>
            <person name="Shenoy N."/>
            <person name="Sisk P."/>
            <person name="Stolte C."/>
            <person name="Sykes S."/>
            <person name="Yandava C."/>
            <person name="Wortman J."/>
            <person name="Nusbaum C."/>
            <person name="Birren B."/>
        </authorList>
    </citation>
    <scope>NUCLEOTIDE SEQUENCE</scope>
    <source>
        <strain evidence="7">R3-111a-1</strain>
    </source>
</reference>
<evidence type="ECO:0000259" key="6">
    <source>
        <dbReference type="PROSITE" id="PS50833"/>
    </source>
</evidence>
<feature type="region of interest" description="Disordered" evidence="5">
    <location>
        <begin position="353"/>
        <end position="397"/>
    </location>
</feature>
<dbReference type="GO" id="GO:0000463">
    <property type="term" value="P:maturation of LSU-rRNA from tricistronic rRNA transcript (SSU-rRNA, 5.8S rRNA, LSU-rRNA)"/>
    <property type="evidence" value="ECO:0007669"/>
    <property type="project" value="TreeGrafter"/>
</dbReference>
<dbReference type="FunCoup" id="J3PH59">
    <property type="interactions" value="930"/>
</dbReference>
<reference evidence="8" key="5">
    <citation type="submission" date="2018-04" db="UniProtKB">
        <authorList>
            <consortium name="EnsemblFungi"/>
        </authorList>
    </citation>
    <scope>IDENTIFICATION</scope>
    <source>
        <strain evidence="8">R3-111a-1</strain>
    </source>
</reference>
<evidence type="ECO:0000313" key="8">
    <source>
        <dbReference type="EnsemblFungi" id="EJT69219"/>
    </source>
</evidence>
<keyword evidence="9" id="KW-1185">Reference proteome</keyword>
<evidence type="ECO:0000313" key="9">
    <source>
        <dbReference type="Proteomes" id="UP000006039"/>
    </source>
</evidence>
<dbReference type="GO" id="GO:0000027">
    <property type="term" value="P:ribosomal large subunit assembly"/>
    <property type="evidence" value="ECO:0007669"/>
    <property type="project" value="InterPro"/>
</dbReference>
<dbReference type="Proteomes" id="UP000006039">
    <property type="component" value="Unassembled WGS sequence"/>
</dbReference>
<dbReference type="OrthoDB" id="407658at2759"/>
<evidence type="ECO:0000313" key="7">
    <source>
        <dbReference type="EMBL" id="EJT69219.1"/>
    </source>
</evidence>
<feature type="compositionally biased region" description="Basic and acidic residues" evidence="5">
    <location>
        <begin position="369"/>
        <end position="389"/>
    </location>
</feature>
<dbReference type="VEuPathDB" id="FungiDB:GGTG_12839"/>
<evidence type="ECO:0000256" key="4">
    <source>
        <dbReference type="RuleBase" id="RU367086"/>
    </source>
</evidence>
<dbReference type="AlphaFoldDB" id="J3PH59"/>
<dbReference type="PANTHER" id="PTHR12728">
    <property type="entry name" value="BRIX DOMAIN CONTAINING PROTEIN"/>
    <property type="match status" value="1"/>
</dbReference>
<comment type="subcellular location">
    <subcellularLocation>
        <location evidence="1 4">Nucleus</location>
        <location evidence="1 4">Nucleolus</location>
    </subcellularLocation>
</comment>
<organism evidence="7">
    <name type="scientific">Gaeumannomyces tritici (strain R3-111a-1)</name>
    <name type="common">Wheat and barley take-all root rot fungus</name>
    <name type="synonym">Gaeumannomyces graminis var. tritici</name>
    <dbReference type="NCBI Taxonomy" id="644352"/>
    <lineage>
        <taxon>Eukaryota</taxon>
        <taxon>Fungi</taxon>
        <taxon>Dikarya</taxon>
        <taxon>Ascomycota</taxon>
        <taxon>Pezizomycotina</taxon>
        <taxon>Sordariomycetes</taxon>
        <taxon>Sordariomycetidae</taxon>
        <taxon>Magnaporthales</taxon>
        <taxon>Magnaporthaceae</taxon>
        <taxon>Gaeumannomyces</taxon>
    </lineage>
</organism>
<dbReference type="GO" id="GO:0005730">
    <property type="term" value="C:nucleolus"/>
    <property type="evidence" value="ECO:0007669"/>
    <property type="project" value="UniProtKB-SubCell"/>
</dbReference>
<evidence type="ECO:0000256" key="1">
    <source>
        <dbReference type="ARBA" id="ARBA00004604"/>
    </source>
</evidence>
<feature type="domain" description="Brix" evidence="6">
    <location>
        <begin position="99"/>
        <end position="319"/>
    </location>
</feature>
<keyword evidence="3 4" id="KW-0539">Nucleus</keyword>
<evidence type="ECO:0000256" key="2">
    <source>
        <dbReference type="ARBA" id="ARBA00010782"/>
    </source>
</evidence>
<reference evidence="8" key="4">
    <citation type="journal article" date="2015" name="G3 (Bethesda)">
        <title>Genome sequences of three phytopathogenic species of the Magnaporthaceae family of fungi.</title>
        <authorList>
            <person name="Okagaki L.H."/>
            <person name="Nunes C.C."/>
            <person name="Sailsbery J."/>
            <person name="Clay B."/>
            <person name="Brown D."/>
            <person name="John T."/>
            <person name="Oh Y."/>
            <person name="Young N."/>
            <person name="Fitzgerald M."/>
            <person name="Haas B.J."/>
            <person name="Zeng Q."/>
            <person name="Young S."/>
            <person name="Adiconis X."/>
            <person name="Fan L."/>
            <person name="Levin J.Z."/>
            <person name="Mitchell T.K."/>
            <person name="Okubara P.A."/>
            <person name="Farman M.L."/>
            <person name="Kohn L.M."/>
            <person name="Birren B."/>
            <person name="Ma L.-J."/>
            <person name="Dean R.A."/>
        </authorList>
    </citation>
    <scope>NUCLEOTIDE SEQUENCE</scope>
    <source>
        <strain evidence="8">R3-111a-1</strain>
    </source>
</reference>
<dbReference type="GeneID" id="20353297"/>
<reference evidence="9" key="1">
    <citation type="submission" date="2010-07" db="EMBL/GenBank/DDBJ databases">
        <title>The genome sequence of Gaeumannomyces graminis var. tritici strain R3-111a-1.</title>
        <authorList>
            <consortium name="The Broad Institute Genome Sequencing Platform"/>
            <person name="Ma L.-J."/>
            <person name="Dead R."/>
            <person name="Young S."/>
            <person name="Zeng Q."/>
            <person name="Koehrsen M."/>
            <person name="Alvarado L."/>
            <person name="Berlin A."/>
            <person name="Chapman S.B."/>
            <person name="Chen Z."/>
            <person name="Freedman E."/>
            <person name="Gellesch M."/>
            <person name="Goldberg J."/>
            <person name="Griggs A."/>
            <person name="Gujja S."/>
            <person name="Heilman E.R."/>
            <person name="Heiman D."/>
            <person name="Hepburn T."/>
            <person name="Howarth C."/>
            <person name="Jen D."/>
            <person name="Larson L."/>
            <person name="Mehta T."/>
            <person name="Neiman D."/>
            <person name="Pearson M."/>
            <person name="Roberts A."/>
            <person name="Saif S."/>
            <person name="Shea T."/>
            <person name="Shenoy N."/>
            <person name="Sisk P."/>
            <person name="Stolte C."/>
            <person name="Sykes S."/>
            <person name="Walk T."/>
            <person name="White J."/>
            <person name="Yandava C."/>
            <person name="Haas B."/>
            <person name="Nusbaum C."/>
            <person name="Birren B."/>
        </authorList>
    </citation>
    <scope>NUCLEOTIDE SEQUENCE [LARGE SCALE GENOMIC DNA]</scope>
    <source>
        <strain evidence="9">R3-111a-1</strain>
    </source>
</reference>
<accession>J3PH59</accession>
<dbReference type="SMART" id="SM00879">
    <property type="entry name" value="Brix"/>
    <property type="match status" value="1"/>
</dbReference>
<dbReference type="PANTHER" id="PTHR12728:SF0">
    <property type="entry name" value="RIBOSOME PRODUCTION FACTOR 2 HOMOLOG"/>
    <property type="match status" value="1"/>
</dbReference>
<dbReference type="InterPro" id="IPR039770">
    <property type="entry name" value="Rpf2"/>
</dbReference>
<dbReference type="GO" id="GO:0019843">
    <property type="term" value="F:rRNA binding"/>
    <property type="evidence" value="ECO:0007669"/>
    <property type="project" value="UniProtKB-UniRule"/>
</dbReference>
<evidence type="ECO:0000256" key="3">
    <source>
        <dbReference type="ARBA" id="ARBA00023242"/>
    </source>
</evidence>
<protein>
    <recommendedName>
        <fullName evidence="4">Ribosome production factor 2 homolog</fullName>
    </recommendedName>
    <alternativeName>
        <fullName evidence="4">Ribosome biogenesis protein RPF2 homolog</fullName>
    </alternativeName>
</protein>
<dbReference type="HOGENOM" id="CLU_049783_0_0_1"/>
<dbReference type="EMBL" id="GL385404">
    <property type="protein sequence ID" value="EJT69219.1"/>
    <property type="molecule type" value="Genomic_DNA"/>
</dbReference>
<reference evidence="7" key="2">
    <citation type="submission" date="2010-07" db="EMBL/GenBank/DDBJ databases">
        <authorList>
            <consortium name="The Broad Institute Genome Sequencing Platform"/>
            <consortium name="Broad Institute Genome Sequencing Center for Infectious Disease"/>
            <person name="Ma L.-J."/>
            <person name="Dead R."/>
            <person name="Young S."/>
            <person name="Zeng Q."/>
            <person name="Koehrsen M."/>
            <person name="Alvarado L."/>
            <person name="Berlin A."/>
            <person name="Chapman S.B."/>
            <person name="Chen Z."/>
            <person name="Freedman E."/>
            <person name="Gellesch M."/>
            <person name="Goldberg J."/>
            <person name="Griggs A."/>
            <person name="Gujja S."/>
            <person name="Heilman E.R."/>
            <person name="Heiman D."/>
            <person name="Hepburn T."/>
            <person name="Howarth C."/>
            <person name="Jen D."/>
            <person name="Larson L."/>
            <person name="Mehta T."/>
            <person name="Neiman D."/>
            <person name="Pearson M."/>
            <person name="Roberts A."/>
            <person name="Saif S."/>
            <person name="Shea T."/>
            <person name="Shenoy N."/>
            <person name="Sisk P."/>
            <person name="Stolte C."/>
            <person name="Sykes S."/>
            <person name="Walk T."/>
            <person name="White J."/>
            <person name="Yandava C."/>
            <person name="Haas B."/>
            <person name="Nusbaum C."/>
            <person name="Birren B."/>
        </authorList>
    </citation>
    <scope>NUCLEOTIDE SEQUENCE</scope>
    <source>
        <strain evidence="7">R3-111a-1</strain>
    </source>
</reference>
<dbReference type="InterPro" id="IPR007109">
    <property type="entry name" value="Brix"/>
</dbReference>
<dbReference type="RefSeq" id="XP_009229004.1">
    <property type="nucleotide sequence ID" value="XM_009230740.1"/>
</dbReference>
<proteinExistence type="inferred from homology"/>
<dbReference type="STRING" id="644352.J3PH59"/>